<dbReference type="Proteomes" id="UP001153076">
    <property type="component" value="Unassembled WGS sequence"/>
</dbReference>
<name>A0A9Q1K8W6_9CARY</name>
<dbReference type="EMBL" id="JAKOGI010000233">
    <property type="protein sequence ID" value="KAJ8439024.1"/>
    <property type="molecule type" value="Genomic_DNA"/>
</dbReference>
<evidence type="ECO:0000313" key="2">
    <source>
        <dbReference type="Proteomes" id="UP001153076"/>
    </source>
</evidence>
<reference evidence="1" key="1">
    <citation type="submission" date="2022-04" db="EMBL/GenBank/DDBJ databases">
        <title>Carnegiea gigantea Genome sequencing and assembly v2.</title>
        <authorList>
            <person name="Copetti D."/>
            <person name="Sanderson M.J."/>
            <person name="Burquez A."/>
            <person name="Wojciechowski M.F."/>
        </authorList>
    </citation>
    <scope>NUCLEOTIDE SEQUENCE</scope>
    <source>
        <strain evidence="1">SGP5-SGP5p</strain>
        <tissue evidence="1">Aerial part</tissue>
    </source>
</reference>
<accession>A0A9Q1K8W6</accession>
<gene>
    <name evidence="1" type="ORF">Cgig2_028470</name>
</gene>
<organism evidence="1 2">
    <name type="scientific">Carnegiea gigantea</name>
    <dbReference type="NCBI Taxonomy" id="171969"/>
    <lineage>
        <taxon>Eukaryota</taxon>
        <taxon>Viridiplantae</taxon>
        <taxon>Streptophyta</taxon>
        <taxon>Embryophyta</taxon>
        <taxon>Tracheophyta</taxon>
        <taxon>Spermatophyta</taxon>
        <taxon>Magnoliopsida</taxon>
        <taxon>eudicotyledons</taxon>
        <taxon>Gunneridae</taxon>
        <taxon>Pentapetalae</taxon>
        <taxon>Caryophyllales</taxon>
        <taxon>Cactineae</taxon>
        <taxon>Cactaceae</taxon>
        <taxon>Cactoideae</taxon>
        <taxon>Echinocereeae</taxon>
        <taxon>Carnegiea</taxon>
    </lineage>
</organism>
<dbReference type="AlphaFoldDB" id="A0A9Q1K8W6"/>
<keyword evidence="2" id="KW-1185">Reference proteome</keyword>
<dbReference type="PANTHER" id="PTHR34835:SF90">
    <property type="entry name" value="AMINOTRANSFERASE-LIKE PLANT MOBILE DOMAIN-CONTAINING PROTEIN"/>
    <property type="match status" value="1"/>
</dbReference>
<comment type="caution">
    <text evidence="1">The sequence shown here is derived from an EMBL/GenBank/DDBJ whole genome shotgun (WGS) entry which is preliminary data.</text>
</comment>
<dbReference type="OrthoDB" id="693469at2759"/>
<dbReference type="PANTHER" id="PTHR34835">
    <property type="entry name" value="OS07G0283600 PROTEIN-RELATED"/>
    <property type="match status" value="1"/>
</dbReference>
<proteinExistence type="predicted"/>
<evidence type="ECO:0000313" key="1">
    <source>
        <dbReference type="EMBL" id="KAJ8439024.1"/>
    </source>
</evidence>
<sequence>MACNKLLLLIERLDYEQWTAAMETSFRGFLSIRTSTIPKDLARLLLQKFDPVSNTLRLSDNRVLETTEKDVHATLAIPMVQIASTCEPKNEHTKLVEQWRIGWNLGRTGSPKVGKMVDQILQRGDHGDEFRRDFVLYIISTCILGSINGDYFFGVLKSLVDVDQIVKYNWCAFLLQCLNDTVAEWKQNSTRYFRGSLLVEFRGKRCKDRWFFIATNWITNAVEQRNKDEKEFPREYGRGKTIERIDYQSIIREGETNLQEEFASVAQENQKHTDPVASTYGPAPAPEPHCSKFGSERGPSMAGPNDPTEVISHIAHGSTNIQKCSNEVKTHGLTQHDHFFNDPEFFNANLKMEAVTLKHYRRQTPIDYTPSTFNLGIPLVDNSCWNQLP</sequence>
<protein>
    <submittedName>
        <fullName evidence="1">Uncharacterized protein</fullName>
    </submittedName>
</protein>